<proteinExistence type="predicted"/>
<dbReference type="Pfam" id="PF00149">
    <property type="entry name" value="Metallophos"/>
    <property type="match status" value="1"/>
</dbReference>
<evidence type="ECO:0000313" key="2">
    <source>
        <dbReference type="EMBL" id="MFC4387251.1"/>
    </source>
</evidence>
<feature type="domain" description="Calcineurin-like phosphoesterase" evidence="1">
    <location>
        <begin position="56"/>
        <end position="219"/>
    </location>
</feature>
<sequence>MNRRTFLKRILGGVISLAGLTGGSYVYAKDIEPKMLHTQKVQIKSNRIPAEFNGYKIAQFSDTHIGFHYTLEQLEELVYEINAHNPDLIVFTGDLIDHPNEYNWTNTLTETLKKLTANDGKLWIYGNHDHGGYGTDIVNQTFENANFTLLKNTHTYIERNNEKIVIIGLDDIMLGRPNIDQALPNDSDTFSIILVHEPDYADKVKDYSVDVQLSGHSHGGQVQLPFIGYIYTPYLAEKYVEGSYKVGNRPLQLYVSRGIGTTRLPYRFFCKPEITIYELKKG</sequence>
<dbReference type="SUPFAM" id="SSF56300">
    <property type="entry name" value="Metallo-dependent phosphatases"/>
    <property type="match status" value="1"/>
</dbReference>
<gene>
    <name evidence="2" type="ORF">ACFOZ1_05445</name>
</gene>
<dbReference type="Gene3D" id="3.60.21.10">
    <property type="match status" value="1"/>
</dbReference>
<protein>
    <submittedName>
        <fullName evidence="2">Metallophosphoesterase</fullName>
    </submittedName>
</protein>
<name>A0ABV8VVZ2_9BACI</name>
<keyword evidence="3" id="KW-1185">Reference proteome</keyword>
<accession>A0ABV8VVZ2</accession>
<dbReference type="CDD" id="cd07385">
    <property type="entry name" value="MPP_YkuE_C"/>
    <property type="match status" value="1"/>
</dbReference>
<reference evidence="3" key="1">
    <citation type="journal article" date="2019" name="Int. J. Syst. Evol. Microbiol.">
        <title>The Global Catalogue of Microorganisms (GCM) 10K type strain sequencing project: providing services to taxonomists for standard genome sequencing and annotation.</title>
        <authorList>
            <consortium name="The Broad Institute Genomics Platform"/>
            <consortium name="The Broad Institute Genome Sequencing Center for Infectious Disease"/>
            <person name="Wu L."/>
            <person name="Ma J."/>
        </authorList>
    </citation>
    <scope>NUCLEOTIDE SEQUENCE [LARGE SCALE GENOMIC DNA]</scope>
    <source>
        <strain evidence="3">KACC 14058</strain>
    </source>
</reference>
<dbReference type="RefSeq" id="WP_390196820.1">
    <property type="nucleotide sequence ID" value="NZ_JBHSDV010000001.1"/>
</dbReference>
<evidence type="ECO:0000259" key="1">
    <source>
        <dbReference type="Pfam" id="PF00149"/>
    </source>
</evidence>
<dbReference type="InterPro" id="IPR004843">
    <property type="entry name" value="Calcineurin-like_PHP"/>
</dbReference>
<dbReference type="Proteomes" id="UP001595880">
    <property type="component" value="Unassembled WGS sequence"/>
</dbReference>
<dbReference type="InterPro" id="IPR029052">
    <property type="entry name" value="Metallo-depent_PP-like"/>
</dbReference>
<dbReference type="EMBL" id="JBHSDV010000001">
    <property type="protein sequence ID" value="MFC4387251.1"/>
    <property type="molecule type" value="Genomic_DNA"/>
</dbReference>
<evidence type="ECO:0000313" key="3">
    <source>
        <dbReference type="Proteomes" id="UP001595880"/>
    </source>
</evidence>
<dbReference type="PANTHER" id="PTHR31302">
    <property type="entry name" value="TRANSMEMBRANE PROTEIN WITH METALLOPHOSPHOESTERASE DOMAIN-RELATED"/>
    <property type="match status" value="1"/>
</dbReference>
<organism evidence="2 3">
    <name type="scientific">Gracilibacillus marinus</name>
    <dbReference type="NCBI Taxonomy" id="630535"/>
    <lineage>
        <taxon>Bacteria</taxon>
        <taxon>Bacillati</taxon>
        <taxon>Bacillota</taxon>
        <taxon>Bacilli</taxon>
        <taxon>Bacillales</taxon>
        <taxon>Bacillaceae</taxon>
        <taxon>Gracilibacillus</taxon>
    </lineage>
</organism>
<comment type="caution">
    <text evidence="2">The sequence shown here is derived from an EMBL/GenBank/DDBJ whole genome shotgun (WGS) entry which is preliminary data.</text>
</comment>
<dbReference type="PANTHER" id="PTHR31302:SF25">
    <property type="entry name" value="PHOSPHOESTERASE"/>
    <property type="match status" value="1"/>
</dbReference>
<dbReference type="InterPro" id="IPR051158">
    <property type="entry name" value="Metallophosphoesterase_sf"/>
</dbReference>